<gene>
    <name evidence="1" type="ORF">RU92_GL000529</name>
</gene>
<sequence length="502" mass="58849">MFFLWNWGSMSLKDINFGSSDGQHESKEQNFSEMFYEDGGHYTKLTDSRKYLIIGRKGTGKTTLAAYAHLQAQKAKGHISKQLFANDFIQKKLLSFSQNEINREENSLFWEYVFLLDIGQSLVDFYSKLRFYSPTKYFTQKEVIELKSLIENEHLRIENLVSNNGYETKNSGGIKVSAKPSVNLNSSCSVNESETITKIRSKYYEIIPRLKELTFNLLKKSKQSLSLYYDDMDQFEESISYDYFQSLMKNMIYSADRLNSDLWEFNSSKICLVLRKDIVDSLQHQANNLNKLVTDSGIEISWFDNVRSEPSEHPLMQMVLHKIKKSDDKFSQADLKEIYDEMFEPSVFGFLMDRSFGRPRDIIQYLNLCKNNFQESEKITITLLKKVEQSYSEWFYNEILNELAISEHKDDIEEVFKVITKRGYPTFKFNKLDLFINSSPEYSIDKVKLFKVLSVMREYSILGTVKKRTIFDFTYRTGYSVPISEITNFVVHKGLRKYLNLP</sequence>
<protein>
    <submittedName>
        <fullName evidence="1">Uncharacterized protein</fullName>
    </submittedName>
</protein>
<dbReference type="EMBL" id="JXKC01000001">
    <property type="protein sequence ID" value="PCS20881.1"/>
    <property type="molecule type" value="Genomic_DNA"/>
</dbReference>
<dbReference type="AlphaFoldDB" id="A0A2A5SYB5"/>
<accession>A0A2A5SYB5</accession>
<evidence type="ECO:0000313" key="2">
    <source>
        <dbReference type="Proteomes" id="UP000218711"/>
    </source>
</evidence>
<organism evidence="1 2">
    <name type="scientific">Lactococcus cremoris subsp. tructae</name>
    <dbReference type="NCBI Taxonomy" id="542833"/>
    <lineage>
        <taxon>Bacteria</taxon>
        <taxon>Bacillati</taxon>
        <taxon>Bacillota</taxon>
        <taxon>Bacilli</taxon>
        <taxon>Lactobacillales</taxon>
        <taxon>Streptococcaceae</taxon>
        <taxon>Lactococcus</taxon>
    </lineage>
</organism>
<comment type="caution">
    <text evidence="1">The sequence shown here is derived from an EMBL/GenBank/DDBJ whole genome shotgun (WGS) entry which is preliminary data.</text>
</comment>
<dbReference type="NCBIfam" id="NF047389">
    <property type="entry name" value="ATPase_Sll1717"/>
    <property type="match status" value="1"/>
</dbReference>
<dbReference type="Proteomes" id="UP000218711">
    <property type="component" value="Unassembled WGS sequence"/>
</dbReference>
<dbReference type="InterPro" id="IPR059206">
    <property type="entry name" value="Sll1717-like"/>
</dbReference>
<reference evidence="1 2" key="1">
    <citation type="submission" date="2014-12" db="EMBL/GenBank/DDBJ databases">
        <title>Draft genome sequences of 10 type strains of Lactococcus.</title>
        <authorList>
            <person name="Sun Z."/>
            <person name="Zhong Z."/>
            <person name="Liu W."/>
            <person name="Zhang W."/>
            <person name="Zhang H."/>
        </authorList>
    </citation>
    <scope>NUCLEOTIDE SEQUENCE [LARGE SCALE GENOMIC DNA]</scope>
    <source>
        <strain evidence="1 2">DSM 21502</strain>
    </source>
</reference>
<evidence type="ECO:0000313" key="1">
    <source>
        <dbReference type="EMBL" id="PCS20881.1"/>
    </source>
</evidence>
<name>A0A2A5SYB5_LACLC</name>
<proteinExistence type="predicted"/>